<dbReference type="Gene3D" id="3.40.50.300">
    <property type="entry name" value="P-loop containing nucleotide triphosphate hydrolases"/>
    <property type="match status" value="1"/>
</dbReference>
<dbReference type="Proteomes" id="UP000319257">
    <property type="component" value="Unassembled WGS sequence"/>
</dbReference>
<feature type="region of interest" description="Disordered" evidence="3">
    <location>
        <begin position="144"/>
        <end position="171"/>
    </location>
</feature>
<keyword evidence="2" id="KW-0067">ATP-binding</keyword>
<feature type="compositionally biased region" description="Basic and acidic residues" evidence="3">
    <location>
        <begin position="90"/>
        <end position="99"/>
    </location>
</feature>
<feature type="compositionally biased region" description="Basic and acidic residues" evidence="3">
    <location>
        <begin position="107"/>
        <end position="119"/>
    </location>
</feature>
<protein>
    <recommendedName>
        <fullName evidence="4">AAA+ ATPase domain-containing protein</fullName>
    </recommendedName>
</protein>
<dbReference type="EMBL" id="SKBQ01000068">
    <property type="protein sequence ID" value="TPX09358.1"/>
    <property type="molecule type" value="Genomic_DNA"/>
</dbReference>
<evidence type="ECO:0000313" key="6">
    <source>
        <dbReference type="Proteomes" id="UP000319257"/>
    </source>
</evidence>
<evidence type="ECO:0000256" key="3">
    <source>
        <dbReference type="SAM" id="MobiDB-lite"/>
    </source>
</evidence>
<feature type="compositionally biased region" description="Polar residues" evidence="3">
    <location>
        <begin position="1132"/>
        <end position="1146"/>
    </location>
</feature>
<feature type="compositionally biased region" description="Low complexity" evidence="3">
    <location>
        <begin position="1"/>
        <end position="18"/>
    </location>
</feature>
<dbReference type="RefSeq" id="XP_030991069.1">
    <property type="nucleotide sequence ID" value="XM_031144363.1"/>
</dbReference>
<dbReference type="STRING" id="1093900.A0A507AX03"/>
<gene>
    <name evidence="5" type="ORF">E0L32_009402</name>
</gene>
<dbReference type="PRINTS" id="PR00819">
    <property type="entry name" value="CBXCFQXSUPER"/>
</dbReference>
<comment type="caution">
    <text evidence="5">The sequence shown here is derived from an EMBL/GenBank/DDBJ whole genome shotgun (WGS) entry which is preliminary data.</text>
</comment>
<name>A0A507AX03_9PEZI</name>
<dbReference type="GeneID" id="41976849"/>
<evidence type="ECO:0000256" key="1">
    <source>
        <dbReference type="ARBA" id="ARBA00022741"/>
    </source>
</evidence>
<dbReference type="InterPro" id="IPR003593">
    <property type="entry name" value="AAA+_ATPase"/>
</dbReference>
<dbReference type="InterPro" id="IPR027417">
    <property type="entry name" value="P-loop_NTPase"/>
</dbReference>
<feature type="compositionally biased region" description="Basic and acidic residues" evidence="3">
    <location>
        <begin position="352"/>
        <end position="361"/>
    </location>
</feature>
<feature type="region of interest" description="Disordered" evidence="3">
    <location>
        <begin position="1062"/>
        <end position="1167"/>
    </location>
</feature>
<dbReference type="SMART" id="SM00382">
    <property type="entry name" value="AAA"/>
    <property type="match status" value="1"/>
</dbReference>
<evidence type="ECO:0000313" key="5">
    <source>
        <dbReference type="EMBL" id="TPX09358.1"/>
    </source>
</evidence>
<reference evidence="5 6" key="1">
    <citation type="submission" date="2019-06" db="EMBL/GenBank/DDBJ databases">
        <title>Draft genome sequence of the filamentous fungus Phialemoniopsis curvata isolated from diesel fuel.</title>
        <authorList>
            <person name="Varaljay V.A."/>
            <person name="Lyon W.J."/>
            <person name="Crouch A.L."/>
            <person name="Drake C.E."/>
            <person name="Hollomon J.M."/>
            <person name="Nadeau L.J."/>
            <person name="Nunn H.S."/>
            <person name="Stevenson B.S."/>
            <person name="Bojanowski C.L."/>
            <person name="Crookes-Goodson W.J."/>
        </authorList>
    </citation>
    <scope>NUCLEOTIDE SEQUENCE [LARGE SCALE GENOMIC DNA]</scope>
    <source>
        <strain evidence="5 6">D216</strain>
    </source>
</reference>
<feature type="compositionally biased region" description="Basic and acidic residues" evidence="3">
    <location>
        <begin position="1153"/>
        <end position="1167"/>
    </location>
</feature>
<evidence type="ECO:0000259" key="4">
    <source>
        <dbReference type="SMART" id="SM00382"/>
    </source>
</evidence>
<feature type="region of interest" description="Disordered" evidence="3">
    <location>
        <begin position="301"/>
        <end position="389"/>
    </location>
</feature>
<keyword evidence="6" id="KW-1185">Reference proteome</keyword>
<dbReference type="GO" id="GO:0016887">
    <property type="term" value="F:ATP hydrolysis activity"/>
    <property type="evidence" value="ECO:0007669"/>
    <property type="project" value="InterPro"/>
</dbReference>
<proteinExistence type="predicted"/>
<feature type="region of interest" description="Disordered" evidence="3">
    <location>
        <begin position="1"/>
        <end position="119"/>
    </location>
</feature>
<dbReference type="Pfam" id="PF22942">
    <property type="entry name" value="DUF7025"/>
    <property type="match status" value="1"/>
</dbReference>
<dbReference type="Pfam" id="PF00004">
    <property type="entry name" value="AAA"/>
    <property type="match status" value="1"/>
</dbReference>
<dbReference type="SUPFAM" id="SSF52540">
    <property type="entry name" value="P-loop containing nucleoside triphosphate hydrolases"/>
    <property type="match status" value="1"/>
</dbReference>
<dbReference type="InParanoid" id="A0A507AX03"/>
<dbReference type="InterPro" id="IPR000641">
    <property type="entry name" value="CbxX/CfxQ"/>
</dbReference>
<evidence type="ECO:0000256" key="2">
    <source>
        <dbReference type="ARBA" id="ARBA00022840"/>
    </source>
</evidence>
<feature type="compositionally biased region" description="Basic and acidic residues" evidence="3">
    <location>
        <begin position="147"/>
        <end position="171"/>
    </location>
</feature>
<dbReference type="InterPro" id="IPR003959">
    <property type="entry name" value="ATPase_AAA_core"/>
</dbReference>
<feature type="compositionally biased region" description="Basic and acidic residues" evidence="3">
    <location>
        <begin position="34"/>
        <end position="51"/>
    </location>
</feature>
<keyword evidence="1" id="KW-0547">Nucleotide-binding</keyword>
<dbReference type="PANTHER" id="PTHR46411:SF3">
    <property type="entry name" value="AAA+ ATPASE DOMAIN-CONTAINING PROTEIN"/>
    <property type="match status" value="1"/>
</dbReference>
<dbReference type="GO" id="GO:0005524">
    <property type="term" value="F:ATP binding"/>
    <property type="evidence" value="ECO:0007669"/>
    <property type="project" value="UniProtKB-KW"/>
</dbReference>
<dbReference type="Pfam" id="PF23232">
    <property type="entry name" value="AAA_lid_13"/>
    <property type="match status" value="1"/>
</dbReference>
<dbReference type="AlphaFoldDB" id="A0A507AX03"/>
<sequence>MTETVEVTKVAEVAPAAADSDDPPSYEVSTSEAGHLEDKAQPEKPKDKTEEQSQEPPGKAAEASTEKSSEKKPEASVEQSAPKITIETASEAKTEEKQPAETSSAEKAQKDAAKEDYSKLSHSALTSDMAFNWMKDLHSRMATIEVQQKEKEETSADTSESKERHMVQTKPEVRHCSWDQFKNRYSEDESNYAIETLLASDELDVEMEEEQLKRLPVDKRKPFDQAPRKRINRRGQIDNKDEGRIIERVRINSAVILALLAKVTGEVSWSSKPHTFLKPFKISIFFHSKVEEEVQAIKKRLGIPDEEGNSKPTDVLAKEAVPDAPETASSEGKKADVPSGNAEDQVATPVKTAHESSKSEAPKSPVKSSETASKANDKSEKTSGESEEFKVDLDTITAEQFKEIQCYMDFMRTEILPNFHKFDSGTLDGRTKIRFEDLWYLFRPGQLIFQRDDAFLSQAYSQSEGSETHSYKALEGPGGPRLWRIFHIWQDNPDWKVDDLEKTGAELRRDSASSPSDTNIMAYYIDFDGDSYAAVTRKFNIPFFQGERAVTRLICYPARFEKSFDGLFESYRNRGRRFREIINKTQDAMAYMTYNGWTQVRDPAGDMIEDEEGNEMRTPQFISSDVIIDFKEAFQLHAAWKPGFGAYLKSTFTPTTKYDPFSVIQWSNKSRSSTVNKVREVVIEDDDISSLEWNHLADKDNFVIDLDVREVERTASKQTFTDEDLALLPSRLCAYSLRDREFFNADIRFLKPRKQVVDDPFSNLKIPENVKGMLKSVVREHFKKKDLQKKLEALNMEILEQDFIQGKGRGLAILLHGPPGVGKTATAEAVASSHSRPLFPITCGDLGIDLDRVESTLSEVFRLANKWGCVLLLDEADILLSQREKKDDNIQRNALVSIFLRTMEYYQGILFLTTNRVGVIDEAVSSRVHFSVDFPDLDLGQTLALFDMNIDRSEKIAEQRAMITGEPKLVIRGDELRQFAIEPFQRSREQITWWNGRQIRNAFQIATSLAYETKGDSEGSAPYLGRRHFEQIEKAIEDLKTYRETIFRKTDSELAAQREERAGRPLMSDMPSPHHGRQQHWQDSRSYPSRGPAYAHSPGPSSRLTPERSQEYDFPPRGGYGGRPASPPQREASFNPQHQPSLSSERGQALPSREYDRGGHGHHDQRY</sequence>
<dbReference type="InterPro" id="IPR056599">
    <property type="entry name" value="AAA_lid_fung"/>
</dbReference>
<dbReference type="CDD" id="cd19481">
    <property type="entry name" value="RecA-like_protease"/>
    <property type="match status" value="1"/>
</dbReference>
<organism evidence="5 6">
    <name type="scientific">Thyridium curvatum</name>
    <dbReference type="NCBI Taxonomy" id="1093900"/>
    <lineage>
        <taxon>Eukaryota</taxon>
        <taxon>Fungi</taxon>
        <taxon>Dikarya</taxon>
        <taxon>Ascomycota</taxon>
        <taxon>Pezizomycotina</taxon>
        <taxon>Sordariomycetes</taxon>
        <taxon>Sordariomycetidae</taxon>
        <taxon>Thyridiales</taxon>
        <taxon>Thyridiaceae</taxon>
        <taxon>Thyridium</taxon>
    </lineage>
</organism>
<dbReference type="PANTHER" id="PTHR46411">
    <property type="entry name" value="FAMILY ATPASE, PUTATIVE-RELATED"/>
    <property type="match status" value="1"/>
</dbReference>
<dbReference type="InterPro" id="IPR054289">
    <property type="entry name" value="DUF7025"/>
</dbReference>
<accession>A0A507AX03</accession>
<feature type="compositionally biased region" description="Basic and acidic residues" evidence="3">
    <location>
        <begin position="64"/>
        <end position="75"/>
    </location>
</feature>
<feature type="domain" description="AAA+ ATPase" evidence="4">
    <location>
        <begin position="809"/>
        <end position="938"/>
    </location>
</feature>
<feature type="compositionally biased region" description="Basic and acidic residues" evidence="3">
    <location>
        <begin position="375"/>
        <end position="389"/>
    </location>
</feature>
<dbReference type="OrthoDB" id="10042665at2759"/>